<keyword evidence="3" id="KW-1185">Reference proteome</keyword>
<feature type="region of interest" description="Disordered" evidence="1">
    <location>
        <begin position="38"/>
        <end position="59"/>
    </location>
</feature>
<dbReference type="EMBL" id="CASHTH010002881">
    <property type="protein sequence ID" value="CAI8036563.1"/>
    <property type="molecule type" value="Genomic_DNA"/>
</dbReference>
<organism evidence="2 3">
    <name type="scientific">Geodia barretti</name>
    <name type="common">Barrett's horny sponge</name>
    <dbReference type="NCBI Taxonomy" id="519541"/>
    <lineage>
        <taxon>Eukaryota</taxon>
        <taxon>Metazoa</taxon>
        <taxon>Porifera</taxon>
        <taxon>Demospongiae</taxon>
        <taxon>Heteroscleromorpha</taxon>
        <taxon>Tetractinellida</taxon>
        <taxon>Astrophorina</taxon>
        <taxon>Geodiidae</taxon>
        <taxon>Geodia</taxon>
    </lineage>
</organism>
<evidence type="ECO:0000313" key="3">
    <source>
        <dbReference type="Proteomes" id="UP001174909"/>
    </source>
</evidence>
<evidence type="ECO:0000256" key="1">
    <source>
        <dbReference type="SAM" id="MobiDB-lite"/>
    </source>
</evidence>
<reference evidence="2" key="1">
    <citation type="submission" date="2023-03" db="EMBL/GenBank/DDBJ databases">
        <authorList>
            <person name="Steffen K."/>
            <person name="Cardenas P."/>
        </authorList>
    </citation>
    <scope>NUCLEOTIDE SEQUENCE</scope>
</reference>
<accession>A0AA35WWL7</accession>
<evidence type="ECO:0000313" key="2">
    <source>
        <dbReference type="EMBL" id="CAI8036563.1"/>
    </source>
</evidence>
<gene>
    <name evidence="2" type="ORF">GBAR_LOCUS20484</name>
</gene>
<feature type="compositionally biased region" description="Basic and acidic residues" evidence="1">
    <location>
        <begin position="45"/>
        <end position="59"/>
    </location>
</feature>
<feature type="non-terminal residue" evidence="2">
    <location>
        <position position="93"/>
    </location>
</feature>
<dbReference type="Proteomes" id="UP001174909">
    <property type="component" value="Unassembled WGS sequence"/>
</dbReference>
<sequence>LAESRSQACYTVDSTREPLLVLRCNFWCLQGTQSWPRPTTLSAMDRSREDALRRRRERERERRAGLFFDGDCVIGNGQGNAWPRKQRKKGKHD</sequence>
<name>A0AA35WWL7_GEOBA</name>
<protein>
    <submittedName>
        <fullName evidence="2">Uncharacterized protein</fullName>
    </submittedName>
</protein>
<comment type="caution">
    <text evidence="2">The sequence shown here is derived from an EMBL/GenBank/DDBJ whole genome shotgun (WGS) entry which is preliminary data.</text>
</comment>
<dbReference type="AlphaFoldDB" id="A0AA35WWL7"/>
<proteinExistence type="predicted"/>